<dbReference type="SMART" id="SM00448">
    <property type="entry name" value="REC"/>
    <property type="match status" value="1"/>
</dbReference>
<dbReference type="PROSITE" id="PS50043">
    <property type="entry name" value="HTH_LUXR_2"/>
    <property type="match status" value="1"/>
</dbReference>
<keyword evidence="9" id="KW-1185">Reference proteome</keyword>
<dbReference type="SUPFAM" id="SSF46894">
    <property type="entry name" value="C-terminal effector domain of the bipartite response regulators"/>
    <property type="match status" value="1"/>
</dbReference>
<dbReference type="PANTHER" id="PTHR43214">
    <property type="entry name" value="TWO-COMPONENT RESPONSE REGULATOR"/>
    <property type="match status" value="1"/>
</dbReference>
<name>W8F8T9_9BACT</name>
<dbReference type="CDD" id="cd17535">
    <property type="entry name" value="REC_NarL-like"/>
    <property type="match status" value="1"/>
</dbReference>
<evidence type="ECO:0000256" key="4">
    <source>
        <dbReference type="ARBA" id="ARBA00023163"/>
    </source>
</evidence>
<dbReference type="PROSITE" id="PS50110">
    <property type="entry name" value="RESPONSE_REGULATORY"/>
    <property type="match status" value="1"/>
</dbReference>
<dbReference type="Pfam" id="PF00072">
    <property type="entry name" value="Response_reg"/>
    <property type="match status" value="1"/>
</dbReference>
<dbReference type="STRING" id="1227739.Hsw_2540"/>
<dbReference type="PROSITE" id="PS00622">
    <property type="entry name" value="HTH_LUXR_1"/>
    <property type="match status" value="1"/>
</dbReference>
<reference evidence="8 9" key="1">
    <citation type="submission" date="2014-01" db="EMBL/GenBank/DDBJ databases">
        <title>Complete genome sequence of ionizing-radiation resistance bacterium Hymenobacter swuensis DY53.</title>
        <authorList>
            <person name="Jung J.-H."/>
            <person name="Jeong S.-W."/>
            <person name="Joe M.-H."/>
            <person name="Cho y.-j."/>
            <person name="Kim M.-K."/>
            <person name="Lim S.-Y."/>
        </authorList>
    </citation>
    <scope>NUCLEOTIDE SEQUENCE [LARGE SCALE GENOMIC DNA]</scope>
    <source>
        <strain evidence="8 9">DY53</strain>
    </source>
</reference>
<keyword evidence="2" id="KW-0805">Transcription regulation</keyword>
<dbReference type="AlphaFoldDB" id="W8F8T9"/>
<feature type="domain" description="HTH luxR-type" evidence="6">
    <location>
        <begin position="154"/>
        <end position="219"/>
    </location>
</feature>
<dbReference type="GO" id="GO:0000160">
    <property type="term" value="P:phosphorelay signal transduction system"/>
    <property type="evidence" value="ECO:0007669"/>
    <property type="project" value="InterPro"/>
</dbReference>
<dbReference type="Gene3D" id="3.40.50.2300">
    <property type="match status" value="1"/>
</dbReference>
<gene>
    <name evidence="8" type="ORF">Hsw_2540</name>
</gene>
<feature type="domain" description="Response regulatory" evidence="7">
    <location>
        <begin position="5"/>
        <end position="121"/>
    </location>
</feature>
<evidence type="ECO:0000259" key="6">
    <source>
        <dbReference type="PROSITE" id="PS50043"/>
    </source>
</evidence>
<keyword evidence="4" id="KW-0804">Transcription</keyword>
<evidence type="ECO:0000256" key="1">
    <source>
        <dbReference type="ARBA" id="ARBA00022553"/>
    </source>
</evidence>
<dbReference type="Proteomes" id="UP000019423">
    <property type="component" value="Chromosome"/>
</dbReference>
<dbReference type="eggNOG" id="COG2197">
    <property type="taxonomic scope" value="Bacteria"/>
</dbReference>
<dbReference type="PATRIC" id="fig|1227739.3.peg.2731"/>
<evidence type="ECO:0000256" key="3">
    <source>
        <dbReference type="ARBA" id="ARBA00023125"/>
    </source>
</evidence>
<evidence type="ECO:0000313" key="8">
    <source>
        <dbReference type="EMBL" id="AHJ98135.1"/>
    </source>
</evidence>
<dbReference type="GO" id="GO:0003677">
    <property type="term" value="F:DNA binding"/>
    <property type="evidence" value="ECO:0007669"/>
    <property type="project" value="UniProtKB-KW"/>
</dbReference>
<dbReference type="Pfam" id="PF00196">
    <property type="entry name" value="GerE"/>
    <property type="match status" value="1"/>
</dbReference>
<dbReference type="InterPro" id="IPR011006">
    <property type="entry name" value="CheY-like_superfamily"/>
</dbReference>
<dbReference type="CDD" id="cd06170">
    <property type="entry name" value="LuxR_C_like"/>
    <property type="match status" value="1"/>
</dbReference>
<evidence type="ECO:0000313" key="9">
    <source>
        <dbReference type="Proteomes" id="UP000019423"/>
    </source>
</evidence>
<dbReference type="OrthoDB" id="9797341at2"/>
<feature type="modified residue" description="4-aspartylphosphate" evidence="5">
    <location>
        <position position="56"/>
    </location>
</feature>
<evidence type="ECO:0000256" key="2">
    <source>
        <dbReference type="ARBA" id="ARBA00023015"/>
    </source>
</evidence>
<evidence type="ECO:0000259" key="7">
    <source>
        <dbReference type="PROSITE" id="PS50110"/>
    </source>
</evidence>
<dbReference type="InterPro" id="IPR001789">
    <property type="entry name" value="Sig_transdc_resp-reg_receiver"/>
</dbReference>
<dbReference type="EMBL" id="CP007145">
    <property type="protein sequence ID" value="AHJ98135.1"/>
    <property type="molecule type" value="Genomic_DNA"/>
</dbReference>
<dbReference type="InterPro" id="IPR039420">
    <property type="entry name" value="WalR-like"/>
</dbReference>
<dbReference type="SUPFAM" id="SSF52172">
    <property type="entry name" value="CheY-like"/>
    <property type="match status" value="1"/>
</dbReference>
<keyword evidence="1 5" id="KW-0597">Phosphoprotein</keyword>
<dbReference type="InterPro" id="IPR016032">
    <property type="entry name" value="Sig_transdc_resp-reg_C-effctor"/>
</dbReference>
<dbReference type="SMART" id="SM00421">
    <property type="entry name" value="HTH_LUXR"/>
    <property type="match status" value="1"/>
</dbReference>
<keyword evidence="3" id="KW-0238">DNA-binding</keyword>
<dbReference type="RefSeq" id="WP_044002385.1">
    <property type="nucleotide sequence ID" value="NZ_CP007145.1"/>
</dbReference>
<organism evidence="8 9">
    <name type="scientific">Hymenobacter swuensis DY53</name>
    <dbReference type="NCBI Taxonomy" id="1227739"/>
    <lineage>
        <taxon>Bacteria</taxon>
        <taxon>Pseudomonadati</taxon>
        <taxon>Bacteroidota</taxon>
        <taxon>Cytophagia</taxon>
        <taxon>Cytophagales</taxon>
        <taxon>Hymenobacteraceae</taxon>
        <taxon>Hymenobacter</taxon>
    </lineage>
</organism>
<dbReference type="GO" id="GO:0006355">
    <property type="term" value="P:regulation of DNA-templated transcription"/>
    <property type="evidence" value="ECO:0007669"/>
    <property type="project" value="InterPro"/>
</dbReference>
<dbReference type="KEGG" id="hsw:Hsw_2540"/>
<dbReference type="PANTHER" id="PTHR43214:SF41">
    <property type="entry name" value="NITRATE_NITRITE RESPONSE REGULATOR PROTEIN NARP"/>
    <property type="match status" value="1"/>
</dbReference>
<proteinExistence type="predicted"/>
<dbReference type="HOGENOM" id="CLU_000445_90_1_10"/>
<dbReference type="PRINTS" id="PR00038">
    <property type="entry name" value="HTHLUXR"/>
</dbReference>
<evidence type="ECO:0000256" key="5">
    <source>
        <dbReference type="PROSITE-ProRule" id="PRU00169"/>
    </source>
</evidence>
<dbReference type="InterPro" id="IPR000792">
    <property type="entry name" value="Tscrpt_reg_LuxR_C"/>
</dbReference>
<sequence>MKTIKLAIVDDHLLFRQGLSHILRRFAGHEIVLEAASADELFAQLEVQHPDVVLLDLHMPGMDGRQASTRLLALLPHIKIIILSMEYSPEFILELMRVGVHGYLPKDIDQEILVEAIHQVYTKGFYIDDTVAQVMREGLQAKHSNVPQSQPYSVSRLLFDLTRREKEVLTLLCEGYSSAQIAEKLFISFRTVEGHRKNLLEKTGATNAVSLAMFAVKHHLLDSL</sequence>
<protein>
    <submittedName>
        <fullName evidence="8">Uncharacterized protein</fullName>
    </submittedName>
</protein>
<dbReference type="InterPro" id="IPR058245">
    <property type="entry name" value="NreC/VraR/RcsB-like_REC"/>
</dbReference>
<accession>W8F8T9</accession>